<dbReference type="Gene3D" id="3.20.19.10">
    <property type="entry name" value="Aconitase, domain 4"/>
    <property type="match status" value="1"/>
</dbReference>
<keyword evidence="6 8" id="KW-0496">Mitochondrion</keyword>
<dbReference type="InterPro" id="IPR015931">
    <property type="entry name" value="Acnase/IPM_dHydase_lsu_aba_1/3"/>
</dbReference>
<dbReference type="FunFam" id="3.20.19.10:FF:000002">
    <property type="entry name" value="Aconitate hydratase, mitochondrial"/>
    <property type="match status" value="1"/>
</dbReference>
<dbReference type="NCBIfam" id="TIGR01340">
    <property type="entry name" value="aconitase_mito"/>
    <property type="match status" value="1"/>
</dbReference>
<accession>A0AAD5PEY9</accession>
<dbReference type="EMBL" id="JAIXMP010000011">
    <property type="protein sequence ID" value="KAI9265177.1"/>
    <property type="molecule type" value="Genomic_DNA"/>
</dbReference>
<dbReference type="InterPro" id="IPR000573">
    <property type="entry name" value="AconitaseA/IPMdHydase_ssu_swvl"/>
</dbReference>
<dbReference type="GO" id="GO:0006099">
    <property type="term" value="P:tricarboxylic acid cycle"/>
    <property type="evidence" value="ECO:0007669"/>
    <property type="project" value="InterPro"/>
</dbReference>
<dbReference type="GO" id="GO:0003994">
    <property type="term" value="F:aconitate hydratase activity"/>
    <property type="evidence" value="ECO:0007669"/>
    <property type="project" value="InterPro"/>
</dbReference>
<dbReference type="GO" id="GO:0051539">
    <property type="term" value="F:4 iron, 4 sulfur cluster binding"/>
    <property type="evidence" value="ECO:0007669"/>
    <property type="project" value="UniProtKB-UniRule"/>
</dbReference>
<dbReference type="AlphaFoldDB" id="A0AAD5PEY9"/>
<evidence type="ECO:0000256" key="6">
    <source>
        <dbReference type="ARBA" id="ARBA00023128"/>
    </source>
</evidence>
<dbReference type="InterPro" id="IPR015928">
    <property type="entry name" value="Aconitase/3IPM_dehydase_swvl"/>
</dbReference>
<comment type="similarity">
    <text evidence="8">Belongs to the aconitase/IPM isomerase family.</text>
</comment>
<dbReference type="InterPro" id="IPR050926">
    <property type="entry name" value="Aconitase/IPM_isomerase"/>
</dbReference>
<dbReference type="GO" id="GO:0046872">
    <property type="term" value="F:metal ion binding"/>
    <property type="evidence" value="ECO:0007669"/>
    <property type="project" value="UniProtKB-UniRule"/>
</dbReference>
<dbReference type="PANTHER" id="PTHR43160:SF2">
    <property type="entry name" value="HOMOCITRATE DEHYDRATASE, MITOCHONDRIAL"/>
    <property type="match status" value="1"/>
</dbReference>
<gene>
    <name evidence="12" type="ORF">BDA99DRAFT_507963</name>
</gene>
<dbReference type="Pfam" id="PF00330">
    <property type="entry name" value="Aconitase"/>
    <property type="match status" value="1"/>
</dbReference>
<evidence type="ECO:0000256" key="2">
    <source>
        <dbReference type="ARBA" id="ARBA00022723"/>
    </source>
</evidence>
<dbReference type="InterPro" id="IPR015932">
    <property type="entry name" value="Aconitase_dom2"/>
</dbReference>
<dbReference type="InterPro" id="IPR036008">
    <property type="entry name" value="Aconitase_4Fe-4S_dom"/>
</dbReference>
<sequence length="789" mass="85154">MVSAYLSQSVRRIPLKHAIRAPMTRSLATAVNPVAEKDCRSITPPYAKLNENLATVRRILDNRPLTLAEKIVYSHLTNPEETVPVRGETYLKLSPDRVAMQDASAQMALLQFMISGMSTTAVPSSIHCDHLIEAYSGADKDVASSIVTNKEIFDFLESAAKKYGIAFWKPGSGIIHQIVLENYAAPGGLMLGTDSHTPNAGGLGMVAIGVGGADAVDAMAAIPWELKAPNVIGVKLTGTLGPWASPKDVILKLAGQLTVRGGTGHIIEYFGEGVDTLSCTGMATITNMGAEVGATTSLFPYNKSMRSYLGATGRSEVAKAADANAKFLRADEGSAYDKVIEINLSEVEPHINGPFTPDLSTPLSKFKDMVKENNWKDELSAGLIGSCTNSSYQDMSRAASIVKQAGDAGIKLESKFLVTPGSEQIRATIERDGQTAIFESAGAQVLANACGPCIGQWKRTDIDKSKKEDNAILTSFNRNFRSRNDGNPKTMNFLAAPEIVTAMAFSGKLSFNPMVDTLKDKDGKPFKFQPPSGNDLPGEGFETGRDTYEPPSPTPTPDSSVNVVVEPTSNRLQVLEPFEPWNGEEFKNVRVLVKVQGKCTTDHISAAGPWLKYKGHLENIAENTLIGAMNADNGQVNVVRDITNGQDDSIPAVAKSYKSQNMPWMVIADHNYGEGSAREHAALQVRYLGCPLIISRSFARIHETNLKKQGVLPLTFANENDWEKINGGDVVETVGVKDLAPGKPVQLLVTKEDGSQLTIDAKHTMSVDQIEWFQKGSALNLIKEKAESA</sequence>
<proteinExistence type="inferred from homology"/>
<dbReference type="Gene3D" id="3.40.1060.10">
    <property type="entry name" value="Aconitase, Domain 2"/>
    <property type="match status" value="1"/>
</dbReference>
<dbReference type="Proteomes" id="UP001209540">
    <property type="component" value="Unassembled WGS sequence"/>
</dbReference>
<feature type="domain" description="Aconitase/3-isopropylmalate dehydratase large subunit alpha/beta/alpha" evidence="10">
    <location>
        <begin position="69"/>
        <end position="507"/>
    </location>
</feature>
<dbReference type="EC" id="4.2.1.-" evidence="8"/>
<dbReference type="GO" id="GO:0005829">
    <property type="term" value="C:cytosol"/>
    <property type="evidence" value="ECO:0007669"/>
    <property type="project" value="TreeGrafter"/>
</dbReference>
<reference evidence="12" key="2">
    <citation type="submission" date="2023-02" db="EMBL/GenBank/DDBJ databases">
        <authorList>
            <consortium name="DOE Joint Genome Institute"/>
            <person name="Mondo S.J."/>
            <person name="Chang Y."/>
            <person name="Wang Y."/>
            <person name="Ahrendt S."/>
            <person name="Andreopoulos W."/>
            <person name="Barry K."/>
            <person name="Beard J."/>
            <person name="Benny G.L."/>
            <person name="Blankenship S."/>
            <person name="Bonito G."/>
            <person name="Cuomo C."/>
            <person name="Desiro A."/>
            <person name="Gervers K.A."/>
            <person name="Hundley H."/>
            <person name="Kuo A."/>
            <person name="LaButti K."/>
            <person name="Lang B.F."/>
            <person name="Lipzen A."/>
            <person name="O'Donnell K."/>
            <person name="Pangilinan J."/>
            <person name="Reynolds N."/>
            <person name="Sandor L."/>
            <person name="Smith M.W."/>
            <person name="Tsang A."/>
            <person name="Grigoriev I.V."/>
            <person name="Stajich J.E."/>
            <person name="Spatafora J.W."/>
        </authorList>
    </citation>
    <scope>NUCLEOTIDE SEQUENCE</scope>
    <source>
        <strain evidence="12">RSA 2281</strain>
    </source>
</reference>
<organism evidence="12 13">
    <name type="scientific">Phascolomyces articulosus</name>
    <dbReference type="NCBI Taxonomy" id="60185"/>
    <lineage>
        <taxon>Eukaryota</taxon>
        <taxon>Fungi</taxon>
        <taxon>Fungi incertae sedis</taxon>
        <taxon>Mucoromycota</taxon>
        <taxon>Mucoromycotina</taxon>
        <taxon>Mucoromycetes</taxon>
        <taxon>Mucorales</taxon>
        <taxon>Lichtheimiaceae</taxon>
        <taxon>Phascolomyces</taxon>
    </lineage>
</organism>
<feature type="region of interest" description="Disordered" evidence="9">
    <location>
        <begin position="522"/>
        <end position="561"/>
    </location>
</feature>
<dbReference type="Pfam" id="PF00694">
    <property type="entry name" value="Aconitase_C"/>
    <property type="match status" value="1"/>
</dbReference>
<dbReference type="PANTHER" id="PTHR43160">
    <property type="entry name" value="ACONITATE HYDRATASE B"/>
    <property type="match status" value="1"/>
</dbReference>
<dbReference type="FunFam" id="3.30.499.10:FF:000004">
    <property type="entry name" value="Aconitate hydratase, mitochondrial"/>
    <property type="match status" value="1"/>
</dbReference>
<dbReference type="SUPFAM" id="SSF52016">
    <property type="entry name" value="LeuD/IlvD-like"/>
    <property type="match status" value="1"/>
</dbReference>
<dbReference type="InterPro" id="IPR001030">
    <property type="entry name" value="Acoase/IPM_deHydtase_lsu_aba"/>
</dbReference>
<keyword evidence="3 8" id="KW-0809">Transit peptide</keyword>
<evidence type="ECO:0000313" key="12">
    <source>
        <dbReference type="EMBL" id="KAI9265177.1"/>
    </source>
</evidence>
<keyword evidence="7 8" id="KW-0456">Lyase</keyword>
<keyword evidence="5 8" id="KW-0411">Iron-sulfur</keyword>
<evidence type="ECO:0000259" key="11">
    <source>
        <dbReference type="Pfam" id="PF00694"/>
    </source>
</evidence>
<evidence type="ECO:0000259" key="10">
    <source>
        <dbReference type="Pfam" id="PF00330"/>
    </source>
</evidence>
<reference evidence="12" key="1">
    <citation type="journal article" date="2022" name="IScience">
        <title>Evolution of zygomycete secretomes and the origins of terrestrial fungal ecologies.</title>
        <authorList>
            <person name="Chang Y."/>
            <person name="Wang Y."/>
            <person name="Mondo S."/>
            <person name="Ahrendt S."/>
            <person name="Andreopoulos W."/>
            <person name="Barry K."/>
            <person name="Beard J."/>
            <person name="Benny G.L."/>
            <person name="Blankenship S."/>
            <person name="Bonito G."/>
            <person name="Cuomo C."/>
            <person name="Desiro A."/>
            <person name="Gervers K.A."/>
            <person name="Hundley H."/>
            <person name="Kuo A."/>
            <person name="LaButti K."/>
            <person name="Lang B.F."/>
            <person name="Lipzen A."/>
            <person name="O'Donnell K."/>
            <person name="Pangilinan J."/>
            <person name="Reynolds N."/>
            <person name="Sandor L."/>
            <person name="Smith M.E."/>
            <person name="Tsang A."/>
            <person name="Grigoriev I.V."/>
            <person name="Stajich J.E."/>
            <person name="Spatafora J.W."/>
        </authorList>
    </citation>
    <scope>NUCLEOTIDE SEQUENCE</scope>
    <source>
        <strain evidence="12">RSA 2281</strain>
    </source>
</reference>
<comment type="cofactor">
    <cofactor evidence="8">
        <name>[4Fe-4S] cluster</name>
        <dbReference type="ChEBI" id="CHEBI:49883"/>
    </cofactor>
    <text evidence="8">Binds 1 [4Fe-4S] cluster per subunit.</text>
</comment>
<dbReference type="SUPFAM" id="SSF53732">
    <property type="entry name" value="Aconitase iron-sulfur domain"/>
    <property type="match status" value="1"/>
</dbReference>
<dbReference type="PROSITE" id="PS01244">
    <property type="entry name" value="ACONITASE_2"/>
    <property type="match status" value="1"/>
</dbReference>
<dbReference type="FunFam" id="3.40.1060.10:FF:000001">
    <property type="entry name" value="Aconitate hydratase, mitochondrial"/>
    <property type="match status" value="1"/>
</dbReference>
<dbReference type="FunFam" id="3.30.499.10:FF:000003">
    <property type="entry name" value="Aconitate hydratase, mitochondrial"/>
    <property type="match status" value="1"/>
</dbReference>
<evidence type="ECO:0000256" key="4">
    <source>
        <dbReference type="ARBA" id="ARBA00023004"/>
    </source>
</evidence>
<dbReference type="GO" id="GO:0005739">
    <property type="term" value="C:mitochondrion"/>
    <property type="evidence" value="ECO:0007669"/>
    <property type="project" value="UniProtKB-SubCell"/>
</dbReference>
<dbReference type="InterPro" id="IPR018136">
    <property type="entry name" value="Aconitase_4Fe-4S_BS"/>
</dbReference>
<keyword evidence="13" id="KW-1185">Reference proteome</keyword>
<evidence type="ECO:0000256" key="8">
    <source>
        <dbReference type="RuleBase" id="RU362107"/>
    </source>
</evidence>
<comment type="subcellular location">
    <subcellularLocation>
        <location evidence="1 8">Mitochondrion</location>
    </subcellularLocation>
</comment>
<feature type="domain" description="Aconitase A/isopropylmalate dehydratase small subunit swivel" evidence="11">
    <location>
        <begin position="591"/>
        <end position="719"/>
    </location>
</feature>
<evidence type="ECO:0000256" key="3">
    <source>
        <dbReference type="ARBA" id="ARBA00022946"/>
    </source>
</evidence>
<dbReference type="InterPro" id="IPR006248">
    <property type="entry name" value="Aconitase_mito-like"/>
</dbReference>
<keyword evidence="2 8" id="KW-0479">Metal-binding</keyword>
<protein>
    <recommendedName>
        <fullName evidence="8">Aconitate hydratase, mitochondrial</fullName>
        <shortName evidence="8">Aconitase</shortName>
        <ecNumber evidence="8">4.2.1.-</ecNumber>
    </recommendedName>
</protein>
<dbReference type="Gene3D" id="3.30.499.10">
    <property type="entry name" value="Aconitase, domain 3"/>
    <property type="match status" value="2"/>
</dbReference>
<evidence type="ECO:0000256" key="7">
    <source>
        <dbReference type="ARBA" id="ARBA00023239"/>
    </source>
</evidence>
<evidence type="ECO:0000256" key="5">
    <source>
        <dbReference type="ARBA" id="ARBA00023014"/>
    </source>
</evidence>
<keyword evidence="4 8" id="KW-0408">Iron</keyword>
<evidence type="ECO:0000256" key="9">
    <source>
        <dbReference type="SAM" id="MobiDB-lite"/>
    </source>
</evidence>
<evidence type="ECO:0000313" key="13">
    <source>
        <dbReference type="Proteomes" id="UP001209540"/>
    </source>
</evidence>
<evidence type="ECO:0000256" key="1">
    <source>
        <dbReference type="ARBA" id="ARBA00004173"/>
    </source>
</evidence>
<dbReference type="PRINTS" id="PR00415">
    <property type="entry name" value="ACONITASE"/>
</dbReference>
<name>A0AAD5PEY9_9FUNG</name>
<dbReference type="NCBIfam" id="NF005558">
    <property type="entry name" value="PRK07229.1"/>
    <property type="match status" value="1"/>
</dbReference>
<comment type="caution">
    <text evidence="12">The sequence shown here is derived from an EMBL/GenBank/DDBJ whole genome shotgun (WGS) entry which is preliminary data.</text>
</comment>